<dbReference type="PANTHER" id="PTHR41773:SF1">
    <property type="entry name" value="RELA_SPOT DOMAIN-CONTAINING PROTEIN"/>
    <property type="match status" value="1"/>
</dbReference>
<protein>
    <recommendedName>
        <fullName evidence="1">RelA/SpoT domain-containing protein</fullName>
    </recommendedName>
</protein>
<accession>A0A081CUE4</accession>
<dbReference type="Pfam" id="PF04607">
    <property type="entry name" value="RelA_SpoT"/>
    <property type="match status" value="1"/>
</dbReference>
<evidence type="ECO:0000313" key="3">
    <source>
        <dbReference type="Proteomes" id="UP000028701"/>
    </source>
</evidence>
<dbReference type="InterPro" id="IPR043519">
    <property type="entry name" value="NT_sf"/>
</dbReference>
<dbReference type="SMART" id="SM00954">
    <property type="entry name" value="RelA_SpoT"/>
    <property type="match status" value="1"/>
</dbReference>
<gene>
    <name evidence="2" type="ORF">RRU01S_10_01290</name>
</gene>
<reference evidence="2 3" key="1">
    <citation type="submission" date="2014-08" db="EMBL/GenBank/DDBJ databases">
        <title>Whole genome shotgun sequence of Rhizobium rubi NBRC 13261.</title>
        <authorList>
            <person name="Katano-Makiyama Y."/>
            <person name="Hosoyama A."/>
            <person name="Hashimoto M."/>
            <person name="Hosoyama Y."/>
            <person name="Noguchi M."/>
            <person name="Tsuchikane K."/>
            <person name="Uohara A."/>
            <person name="Ohji S."/>
            <person name="Ichikawa N."/>
            <person name="Kimura A."/>
            <person name="Yamazoe A."/>
            <person name="Fujita N."/>
        </authorList>
    </citation>
    <scope>NUCLEOTIDE SEQUENCE [LARGE SCALE GENOMIC DNA]</scope>
    <source>
        <strain evidence="2 3">NBRC 13261</strain>
    </source>
</reference>
<evidence type="ECO:0000313" key="2">
    <source>
        <dbReference type="EMBL" id="GAK70290.1"/>
    </source>
</evidence>
<feature type="domain" description="RelA/SpoT" evidence="1">
    <location>
        <begin position="53"/>
        <end position="181"/>
    </location>
</feature>
<dbReference type="CDD" id="cd05399">
    <property type="entry name" value="NT_Rel-Spo_like"/>
    <property type="match status" value="1"/>
</dbReference>
<proteinExistence type="predicted"/>
<evidence type="ECO:0000259" key="1">
    <source>
        <dbReference type="SMART" id="SM00954"/>
    </source>
</evidence>
<organism evidence="2 3">
    <name type="scientific">Agrobacterium rubi TR3 = NBRC 13261</name>
    <dbReference type="NCBI Taxonomy" id="1368415"/>
    <lineage>
        <taxon>Bacteria</taxon>
        <taxon>Pseudomonadati</taxon>
        <taxon>Pseudomonadota</taxon>
        <taxon>Alphaproteobacteria</taxon>
        <taxon>Hyphomicrobiales</taxon>
        <taxon>Rhizobiaceae</taxon>
        <taxon>Rhizobium/Agrobacterium group</taxon>
        <taxon>Agrobacterium</taxon>
    </lineage>
</organism>
<dbReference type="SUPFAM" id="SSF81301">
    <property type="entry name" value="Nucleotidyltransferase"/>
    <property type="match status" value="1"/>
</dbReference>
<dbReference type="Gene3D" id="3.30.460.10">
    <property type="entry name" value="Beta Polymerase, domain 2"/>
    <property type="match status" value="1"/>
</dbReference>
<dbReference type="InterPro" id="IPR007685">
    <property type="entry name" value="RelA_SpoT"/>
</dbReference>
<dbReference type="Proteomes" id="UP000028701">
    <property type="component" value="Unassembled WGS sequence"/>
</dbReference>
<dbReference type="AlphaFoldDB" id="A0A081CUE4"/>
<dbReference type="PANTHER" id="PTHR41773">
    <property type="entry name" value="GTP PYROPHOSPHATASE-RELATED"/>
    <property type="match status" value="1"/>
</dbReference>
<sequence>MTDIRSQFIDRWQREKALYEAWGRFVSAHVLELIQQQIPMQDAGFFLRIPVKPRVKTDSSLLQKAFIRKAYSNPYDDIEDKVGVRFVVLLSEDVRLVGGSIEVSDAWTVEKSRDGEAERKANPSTFGYQSLHYVVRCKNRIVFDGVTIPENIPCEIQVRTLLQHAYSELTHDTIYKPSVSTTPSMVRAAAKSMALIEATDDYFSQVVELIRDSGKEYQLIEELVFSRYREITGKNPVTSPLNTAIIDHYKEILDSEFKVKFENWLERKPYVKDALQERSPVDILYDVPAVLLLMYVVSEKPESAKLGSPLTDDELAPIYSLFGHALHG</sequence>
<comment type="caution">
    <text evidence="2">The sequence shown here is derived from an EMBL/GenBank/DDBJ whole genome shotgun (WGS) entry which is preliminary data.</text>
</comment>
<dbReference type="EMBL" id="BBJU01000010">
    <property type="protein sequence ID" value="GAK70290.1"/>
    <property type="molecule type" value="Genomic_DNA"/>
</dbReference>
<name>A0A081CUE4_9HYPH</name>
<dbReference type="GO" id="GO:0015969">
    <property type="term" value="P:guanosine tetraphosphate metabolic process"/>
    <property type="evidence" value="ECO:0007669"/>
    <property type="project" value="InterPro"/>
</dbReference>
<dbReference type="eggNOG" id="COG2357">
    <property type="taxonomic scope" value="Bacteria"/>
</dbReference>